<keyword evidence="1" id="KW-1133">Transmembrane helix</keyword>
<evidence type="ECO:0000313" key="3">
    <source>
        <dbReference type="Proteomes" id="UP000053237"/>
    </source>
</evidence>
<feature type="transmembrane region" description="Helical" evidence="1">
    <location>
        <begin position="122"/>
        <end position="139"/>
    </location>
</feature>
<proteinExistence type="predicted"/>
<dbReference type="EMBL" id="CAIX01000282">
    <property type="protein sequence ID" value="CCI49225.1"/>
    <property type="molecule type" value="Genomic_DNA"/>
</dbReference>
<reference evidence="2 3" key="1">
    <citation type="submission" date="2012-05" db="EMBL/GenBank/DDBJ databases">
        <title>Recombination and specialization in a pathogen metapopulation.</title>
        <authorList>
            <person name="Gardiner A."/>
            <person name="Kemen E."/>
            <person name="Schultz-Larsen T."/>
            <person name="MacLean D."/>
            <person name="Van Oosterhout C."/>
            <person name="Jones J.D.G."/>
        </authorList>
    </citation>
    <scope>NUCLEOTIDE SEQUENCE [LARGE SCALE GENOMIC DNA]</scope>
    <source>
        <strain evidence="2 3">Ac Nc2</strain>
    </source>
</reference>
<feature type="transmembrane region" description="Helical" evidence="1">
    <location>
        <begin position="349"/>
        <end position="370"/>
    </location>
</feature>
<protein>
    <submittedName>
        <fullName evidence="2">Uncharacterized protein</fullName>
    </submittedName>
</protein>
<dbReference type="AlphaFoldDB" id="A0A024GQP5"/>
<accession>A0A024GQP5</accession>
<organism evidence="2 3">
    <name type="scientific">Albugo candida</name>
    <dbReference type="NCBI Taxonomy" id="65357"/>
    <lineage>
        <taxon>Eukaryota</taxon>
        <taxon>Sar</taxon>
        <taxon>Stramenopiles</taxon>
        <taxon>Oomycota</taxon>
        <taxon>Peronosporomycetes</taxon>
        <taxon>Albuginales</taxon>
        <taxon>Albuginaceae</taxon>
        <taxon>Albugo</taxon>
    </lineage>
</organism>
<name>A0A024GQP5_9STRA</name>
<feature type="transmembrane region" description="Helical" evidence="1">
    <location>
        <begin position="145"/>
        <end position="162"/>
    </location>
</feature>
<feature type="transmembrane region" description="Helical" evidence="1">
    <location>
        <begin position="89"/>
        <end position="110"/>
    </location>
</feature>
<feature type="transmembrane region" description="Helical" evidence="1">
    <location>
        <begin position="486"/>
        <end position="504"/>
    </location>
</feature>
<keyword evidence="1" id="KW-0472">Membrane</keyword>
<evidence type="ECO:0000256" key="1">
    <source>
        <dbReference type="SAM" id="Phobius"/>
    </source>
</evidence>
<feature type="transmembrane region" description="Helical" evidence="1">
    <location>
        <begin position="174"/>
        <end position="196"/>
    </location>
</feature>
<keyword evidence="1" id="KW-0812">Transmembrane</keyword>
<feature type="transmembrane region" description="Helical" evidence="1">
    <location>
        <begin position="63"/>
        <end position="83"/>
    </location>
</feature>
<gene>
    <name evidence="2" type="ORF">BN9_105070</name>
</gene>
<feature type="transmembrane region" description="Helical" evidence="1">
    <location>
        <begin position="216"/>
        <end position="233"/>
    </location>
</feature>
<keyword evidence="3" id="KW-1185">Reference proteome</keyword>
<sequence>MTQTSSRRVHPQIDSNHQLPVYYAFEVCDPLPKLNPSRCWLSLFVTDERRQAKCISFFVRAQPIVNTLFVINIYIVSISNVYANISLAVWSNSLLFIVTVLAACCWLPTFSIDMGNLTMRTYEFWYLTALNAGTQALYIQMARDIRVLFFFMAFVGYQAVYFSDANLYSRRHELLLLLFASPSIILLVGATQVDLFSRNTHTTIRIGDAVLKDSDVALGTLVISAIFVLVKVAKSKDLILGKKHALKFHVLHMYHATVRLRQQSEVVKPKMPPQSKERDVQLCVSQFRVPLLDSSRIVWPQLRPFLFTRRHRFLIQTSGYVGSLLTAALLFSVASGYKLHAHRIEHQVLVFLAYFLTFFHTGTYAACTQIDMVRQIITSDDSFVSQVQLCVIMVCACDVVNWDFRILLIFSTVLWGTLNLYMDAVMPNMRLCLGFQQWFAKLIAWFNTYCTIALIFWFFIKSSHGNISDSVVFSFRISANRKPVEFHVSTILASQLLGALFWSLRFTYRETARPTDVLKLIEATLYYRLPKNVFHGIAQIPVSGPPVAHMPGGHSK</sequence>
<evidence type="ECO:0000313" key="2">
    <source>
        <dbReference type="EMBL" id="CCI49225.1"/>
    </source>
</evidence>
<dbReference type="InParanoid" id="A0A024GQP5"/>
<feature type="transmembrane region" description="Helical" evidence="1">
    <location>
        <begin position="408"/>
        <end position="426"/>
    </location>
</feature>
<feature type="transmembrane region" description="Helical" evidence="1">
    <location>
        <begin position="438"/>
        <end position="460"/>
    </location>
</feature>
<dbReference type="Proteomes" id="UP000053237">
    <property type="component" value="Unassembled WGS sequence"/>
</dbReference>
<feature type="transmembrane region" description="Helical" evidence="1">
    <location>
        <begin position="313"/>
        <end position="337"/>
    </location>
</feature>
<dbReference type="OrthoDB" id="120491at2759"/>
<comment type="caution">
    <text evidence="2">The sequence shown here is derived from an EMBL/GenBank/DDBJ whole genome shotgun (WGS) entry which is preliminary data.</text>
</comment>
<feature type="transmembrane region" description="Helical" evidence="1">
    <location>
        <begin position="382"/>
        <end position="402"/>
    </location>
</feature>